<keyword evidence="3" id="KW-1185">Reference proteome</keyword>
<feature type="domain" description="Ice-binding protein C-terminal" evidence="1">
    <location>
        <begin position="184"/>
        <end position="202"/>
    </location>
</feature>
<dbReference type="EMBL" id="LSFI01000061">
    <property type="protein sequence ID" value="OAG26812.1"/>
    <property type="molecule type" value="Genomic_DNA"/>
</dbReference>
<name>A0A177E6H0_9BACT</name>
<organism evidence="2 3">
    <name type="scientific">Thermodesulfatator autotrophicus</name>
    <dbReference type="NCBI Taxonomy" id="1795632"/>
    <lineage>
        <taxon>Bacteria</taxon>
        <taxon>Pseudomonadati</taxon>
        <taxon>Thermodesulfobacteriota</taxon>
        <taxon>Thermodesulfobacteria</taxon>
        <taxon>Thermodesulfobacteriales</taxon>
        <taxon>Thermodesulfatatoraceae</taxon>
        <taxon>Thermodesulfatator</taxon>
    </lineage>
</organism>
<dbReference type="RefSeq" id="WP_068543680.1">
    <property type="nucleotide sequence ID" value="NZ_LSFI01000061.1"/>
</dbReference>
<evidence type="ECO:0000313" key="2">
    <source>
        <dbReference type="EMBL" id="OAG26812.1"/>
    </source>
</evidence>
<reference evidence="2 3" key="1">
    <citation type="submission" date="2016-02" db="EMBL/GenBank/DDBJ databases">
        <title>Draft genome sequence of Thermodesulfatator sp. S606.</title>
        <authorList>
            <person name="Lai Q."/>
            <person name="Cao J."/>
            <person name="Dupont S."/>
            <person name="Shao Z."/>
            <person name="Jebbar M."/>
            <person name="Alain K."/>
        </authorList>
    </citation>
    <scope>NUCLEOTIDE SEQUENCE [LARGE SCALE GENOMIC DNA]</scope>
    <source>
        <strain evidence="2 3">S606</strain>
    </source>
</reference>
<accession>A0A177E6H0</accession>
<protein>
    <recommendedName>
        <fullName evidence="1">Ice-binding protein C-terminal domain-containing protein</fullName>
    </recommendedName>
</protein>
<evidence type="ECO:0000259" key="1">
    <source>
        <dbReference type="Pfam" id="PF07589"/>
    </source>
</evidence>
<dbReference type="InterPro" id="IPR013424">
    <property type="entry name" value="Ice-binding_C"/>
</dbReference>
<sequence length="216" mass="24060">MKKWLFLSVWLFLVMTSRSYAVLFQEIGDAGKTLDTAILVAEGTTQINGYLEFPDAFNNLAGADLFTFWWGGGSFEAVTSGQGDFQLFLFDQYGRGLWSNDDISQLNLNARISDPDLAPGIYYLGISSYDYDPYNIFDEEIFSDGPYDAQLAPQATEDYLAYWDGAAWEGDIYYTISFSSPANVPEPATIVLLGLALGILGFLSQKIKKYKEGENV</sequence>
<proteinExistence type="predicted"/>
<dbReference type="Proteomes" id="UP000076964">
    <property type="component" value="Unassembled WGS sequence"/>
</dbReference>
<dbReference type="OrthoDB" id="9791170at2"/>
<dbReference type="STRING" id="1795632.TH606_10250"/>
<dbReference type="NCBIfam" id="TIGR02595">
    <property type="entry name" value="PEP_CTERM"/>
    <property type="match status" value="1"/>
</dbReference>
<dbReference type="NCBIfam" id="NF038127">
    <property type="entry name" value="FDP_fam"/>
    <property type="match status" value="1"/>
</dbReference>
<evidence type="ECO:0000313" key="3">
    <source>
        <dbReference type="Proteomes" id="UP000076964"/>
    </source>
</evidence>
<comment type="caution">
    <text evidence="2">The sequence shown here is derived from an EMBL/GenBank/DDBJ whole genome shotgun (WGS) entry which is preliminary data.</text>
</comment>
<dbReference type="AlphaFoldDB" id="A0A177E6H0"/>
<dbReference type="Pfam" id="PF07589">
    <property type="entry name" value="PEP-CTERM"/>
    <property type="match status" value="1"/>
</dbReference>
<gene>
    <name evidence="2" type="ORF">TH606_10250</name>
</gene>